<dbReference type="GO" id="GO:0016757">
    <property type="term" value="F:glycosyltransferase activity"/>
    <property type="evidence" value="ECO:0007669"/>
    <property type="project" value="UniProtKB-KW"/>
</dbReference>
<dbReference type="RefSeq" id="WP_124397130.1">
    <property type="nucleotide sequence ID" value="NZ_BHZE01000003.1"/>
</dbReference>
<evidence type="ECO:0000256" key="3">
    <source>
        <dbReference type="ARBA" id="ARBA00022679"/>
    </source>
</evidence>
<keyword evidence="3 5" id="KW-0808">Transferase</keyword>
<dbReference type="InterPro" id="IPR001173">
    <property type="entry name" value="Glyco_trans_2-like"/>
</dbReference>
<gene>
    <name evidence="5" type="ORF">JCM31826_05590</name>
</gene>
<dbReference type="PANTHER" id="PTHR43685">
    <property type="entry name" value="GLYCOSYLTRANSFERASE"/>
    <property type="match status" value="1"/>
</dbReference>
<evidence type="ECO:0000256" key="1">
    <source>
        <dbReference type="ARBA" id="ARBA00006739"/>
    </source>
</evidence>
<dbReference type="Gene3D" id="3.90.550.10">
    <property type="entry name" value="Spore Coat Polysaccharide Biosynthesis Protein SpsA, Chain A"/>
    <property type="match status" value="1"/>
</dbReference>
<dbReference type="PANTHER" id="PTHR43685:SF5">
    <property type="entry name" value="GLYCOSYLTRANSFERASE EPSE-RELATED"/>
    <property type="match status" value="1"/>
</dbReference>
<evidence type="ECO:0000313" key="5">
    <source>
        <dbReference type="EMBL" id="GCD77077.1"/>
    </source>
</evidence>
<keyword evidence="2" id="KW-0328">Glycosyltransferase</keyword>
<dbReference type="Proteomes" id="UP000286715">
    <property type="component" value="Unassembled WGS sequence"/>
</dbReference>
<organism evidence="5 6">
    <name type="scientific">Thermaurantimonas aggregans</name>
    <dbReference type="NCBI Taxonomy" id="2173829"/>
    <lineage>
        <taxon>Bacteria</taxon>
        <taxon>Pseudomonadati</taxon>
        <taxon>Bacteroidota</taxon>
        <taxon>Flavobacteriia</taxon>
        <taxon>Flavobacteriales</taxon>
        <taxon>Schleiferiaceae</taxon>
        <taxon>Thermaurantimonas</taxon>
    </lineage>
</organism>
<accession>A0A401XJ67</accession>
<comment type="similarity">
    <text evidence="1">Belongs to the glycosyltransferase 2 family.</text>
</comment>
<evidence type="ECO:0000259" key="4">
    <source>
        <dbReference type="Pfam" id="PF00535"/>
    </source>
</evidence>
<name>A0A401XJ67_9FLAO</name>
<sequence>MNPFSEHRLPITVLLPIYHGDKALWLRESLKSIEAQTAKASEIIIVQDGPISGELEEELHRWQKHLPEIKIVKLPENRGIPAALNAGVQAASQPWIARMDADDIAEPYRFEIQWQFLQRHPEVAIIGSWIDEYDEGMKYKLASRELPTSHADIFRFAHWRCPFNHQTVLYRRDAVLSVGGYPLEKVMGEDYVLWTRLLHAGYLAANIPKALVRVRAGTSLIYRRRGRKYLKLEYKSMYMIYQMGFYKWYHYVIQLLIRTTVRLMPVSLVESVYKLLRKN</sequence>
<dbReference type="SUPFAM" id="SSF53448">
    <property type="entry name" value="Nucleotide-diphospho-sugar transferases"/>
    <property type="match status" value="1"/>
</dbReference>
<feature type="domain" description="Glycosyltransferase 2-like" evidence="4">
    <location>
        <begin position="12"/>
        <end position="174"/>
    </location>
</feature>
<keyword evidence="6" id="KW-1185">Reference proteome</keyword>
<dbReference type="InterPro" id="IPR050834">
    <property type="entry name" value="Glycosyltransf_2"/>
</dbReference>
<dbReference type="OrthoDB" id="9815829at2"/>
<dbReference type="AlphaFoldDB" id="A0A401XJ67"/>
<dbReference type="InterPro" id="IPR029044">
    <property type="entry name" value="Nucleotide-diphossugar_trans"/>
</dbReference>
<comment type="caution">
    <text evidence="5">The sequence shown here is derived from an EMBL/GenBank/DDBJ whole genome shotgun (WGS) entry which is preliminary data.</text>
</comment>
<dbReference type="Pfam" id="PF00535">
    <property type="entry name" value="Glycos_transf_2"/>
    <property type="match status" value="1"/>
</dbReference>
<dbReference type="EMBL" id="BHZE01000003">
    <property type="protein sequence ID" value="GCD77077.1"/>
    <property type="molecule type" value="Genomic_DNA"/>
</dbReference>
<proteinExistence type="inferred from homology"/>
<evidence type="ECO:0000313" key="6">
    <source>
        <dbReference type="Proteomes" id="UP000286715"/>
    </source>
</evidence>
<protein>
    <submittedName>
        <fullName evidence="5">Putative glycosyltransferase</fullName>
    </submittedName>
</protein>
<reference evidence="5 6" key="1">
    <citation type="submission" date="2018-11" db="EMBL/GenBank/DDBJ databases">
        <title>Schleiferia aggregans sp. nov., a moderately thermophilic heterotrophic bacterium isolated from microbial mats at a terrestrial hot spring.</title>
        <authorList>
            <person name="Iino T."/>
            <person name="Ohkuma M."/>
            <person name="Haruta S."/>
        </authorList>
    </citation>
    <scope>NUCLEOTIDE SEQUENCE [LARGE SCALE GENOMIC DNA]</scope>
    <source>
        <strain evidence="5 6">LA</strain>
    </source>
</reference>
<evidence type="ECO:0000256" key="2">
    <source>
        <dbReference type="ARBA" id="ARBA00022676"/>
    </source>
</evidence>